<dbReference type="InterPro" id="IPR019644">
    <property type="entry name" value="DUF2508"/>
</dbReference>
<dbReference type="Proteomes" id="UP000093694">
    <property type="component" value="Unassembled WGS sequence"/>
</dbReference>
<evidence type="ECO:0000313" key="2">
    <source>
        <dbReference type="EMBL" id="OBR94006.1"/>
    </source>
</evidence>
<evidence type="ECO:0000313" key="4">
    <source>
        <dbReference type="Proteomes" id="UP000093694"/>
    </source>
</evidence>
<dbReference type="PATRIC" id="fig|1705578.3.peg.2036"/>
<organism evidence="1 3">
    <name type="scientific">Clostridium coskatii</name>
    <dbReference type="NCBI Taxonomy" id="1705578"/>
    <lineage>
        <taxon>Bacteria</taxon>
        <taxon>Bacillati</taxon>
        <taxon>Bacillota</taxon>
        <taxon>Clostridia</taxon>
        <taxon>Eubacteriales</taxon>
        <taxon>Clostridiaceae</taxon>
        <taxon>Clostridium</taxon>
    </lineage>
</organism>
<proteinExistence type="predicted"/>
<reference evidence="1 3" key="1">
    <citation type="journal article" date="2015" name="Biotechnol. Bioeng.">
        <title>Genome sequence and phenotypic characterization of Caulobacter segnis.</title>
        <authorList>
            <person name="Patel S."/>
            <person name="Fletcher B."/>
            <person name="Scott D.C."/>
            <person name="Ely B."/>
        </authorList>
    </citation>
    <scope>NUCLEOTIDE SEQUENCE [LARGE SCALE GENOMIC DNA]</scope>
    <source>
        <strain evidence="1 3">PS02</strain>
    </source>
</reference>
<sequence length="95" mass="11338">MNKYNIIKYLLAKNSKYTKNQKRLLNDINEAREELERCAIYFDTVKDPHLVDYAIYMEEAAKSKYMYLLNEVKKNGIDLNYNSMFPNLKENKKSS</sequence>
<dbReference type="AlphaFoldDB" id="A0A166RZ41"/>
<accession>A0A166RZ41</accession>
<dbReference type="EMBL" id="LROR01000049">
    <property type="protein sequence ID" value="OBR94006.1"/>
    <property type="molecule type" value="Genomic_DNA"/>
</dbReference>
<protein>
    <recommendedName>
        <fullName evidence="5">DUF2508 domain-containing protein</fullName>
    </recommendedName>
</protein>
<comment type="caution">
    <text evidence="1">The sequence shown here is derived from an EMBL/GenBank/DDBJ whole genome shotgun (WGS) entry which is preliminary data.</text>
</comment>
<reference evidence="2 4" key="2">
    <citation type="journal article" date="2016" name="Front. Microbiol.">
        <title>Industrial Acetogenic Biocatalysts: A Comparative Metabolic and Genomic Analysis.</title>
        <authorList>
            <person name="Bengelsdorf F."/>
            <person name="Poehlein A."/>
            <person name="Sonja S."/>
            <person name="Erz C."/>
            <person name="Hummel T."/>
            <person name="Hoffmeister S."/>
            <person name="Daniel R."/>
            <person name="Durre P."/>
        </authorList>
    </citation>
    <scope>NUCLEOTIDE SEQUENCE [LARGE SCALE GENOMIC DNA]</scope>
    <source>
        <strain evidence="2 4">PTA-10522</strain>
    </source>
</reference>
<keyword evidence="4" id="KW-1185">Reference proteome</keyword>
<gene>
    <name evidence="2" type="ORF">CLCOS_21450</name>
    <name evidence="1" type="ORF">WX73_01787</name>
</gene>
<dbReference type="EMBL" id="LITQ01000026">
    <property type="protein sequence ID" value="OAA91374.1"/>
    <property type="molecule type" value="Genomic_DNA"/>
</dbReference>
<dbReference type="RefSeq" id="WP_013236790.1">
    <property type="nucleotide sequence ID" value="NZ_LITQ01000026.1"/>
</dbReference>
<evidence type="ECO:0000313" key="1">
    <source>
        <dbReference type="EMBL" id="OAA91374.1"/>
    </source>
</evidence>
<dbReference type="Proteomes" id="UP000077384">
    <property type="component" value="Unassembled WGS sequence"/>
</dbReference>
<name>A0A166RZ41_9CLOT</name>
<evidence type="ECO:0000313" key="3">
    <source>
        <dbReference type="Proteomes" id="UP000077384"/>
    </source>
</evidence>
<evidence type="ECO:0008006" key="5">
    <source>
        <dbReference type="Google" id="ProtNLM"/>
    </source>
</evidence>
<dbReference type="Pfam" id="PF10704">
    <property type="entry name" value="DUF2508"/>
    <property type="match status" value="1"/>
</dbReference>